<keyword evidence="3" id="KW-1185">Reference proteome</keyword>
<dbReference type="Proteomes" id="UP001445076">
    <property type="component" value="Unassembled WGS sequence"/>
</dbReference>
<sequence>ARLPTPPPAPANPHTTPDSQGMVVAQAEASNVNAACEAWSGSPVPDTPISPVHQPQSAATSSSIFSVISSARTRTSPFSRLSHSSQVAPSSPMTQSSNPPTPQLDTGTPVNEAENSGYICDNTNKNDIEVSSVCSEDFSDAVSTHSALGTIDVEAGMESKEPTNVNSATDCVYTVTFDEQNEAPGPCSSAPTSVPLSAQTTTPTHKRSTSRKRSSSRGRSSKRRSTSRARSTSRKRSASCTRSSSRGRSNRKQSPSHSRSVASTRSSRESHTISQINVSHV</sequence>
<feature type="compositionally biased region" description="Polar residues" evidence="1">
    <location>
        <begin position="72"/>
        <end position="109"/>
    </location>
</feature>
<feature type="region of interest" description="Disordered" evidence="1">
    <location>
        <begin position="180"/>
        <end position="281"/>
    </location>
</feature>
<evidence type="ECO:0000313" key="3">
    <source>
        <dbReference type="Proteomes" id="UP001445076"/>
    </source>
</evidence>
<comment type="caution">
    <text evidence="2">The sequence shown here is derived from an EMBL/GenBank/DDBJ whole genome shotgun (WGS) entry which is preliminary data.</text>
</comment>
<name>A0AAW0WZ67_CHEQU</name>
<feature type="compositionally biased region" description="Polar residues" evidence="1">
    <location>
        <begin position="189"/>
        <end position="203"/>
    </location>
</feature>
<feature type="non-terminal residue" evidence="2">
    <location>
        <position position="1"/>
    </location>
</feature>
<gene>
    <name evidence="2" type="ORF">OTU49_007773</name>
</gene>
<dbReference type="AlphaFoldDB" id="A0AAW0WZ67"/>
<feature type="region of interest" description="Disordered" evidence="1">
    <location>
        <begin position="37"/>
        <end position="121"/>
    </location>
</feature>
<feature type="compositionally biased region" description="Basic residues" evidence="1">
    <location>
        <begin position="204"/>
        <end position="237"/>
    </location>
</feature>
<feature type="compositionally biased region" description="Polar residues" evidence="1">
    <location>
        <begin position="272"/>
        <end position="281"/>
    </location>
</feature>
<protein>
    <submittedName>
        <fullName evidence="2">Uncharacterized protein</fullName>
    </submittedName>
</protein>
<evidence type="ECO:0000256" key="1">
    <source>
        <dbReference type="SAM" id="MobiDB-lite"/>
    </source>
</evidence>
<evidence type="ECO:0000313" key="2">
    <source>
        <dbReference type="EMBL" id="KAK8731054.1"/>
    </source>
</evidence>
<feature type="compositionally biased region" description="Low complexity" evidence="1">
    <location>
        <begin position="255"/>
        <end position="265"/>
    </location>
</feature>
<feature type="region of interest" description="Disordered" evidence="1">
    <location>
        <begin position="1"/>
        <end position="21"/>
    </location>
</feature>
<feature type="compositionally biased region" description="Low complexity" evidence="1">
    <location>
        <begin position="57"/>
        <end position="71"/>
    </location>
</feature>
<feature type="compositionally biased region" description="Low complexity" evidence="1">
    <location>
        <begin position="238"/>
        <end position="247"/>
    </location>
</feature>
<dbReference type="EMBL" id="JARKIK010000062">
    <property type="protein sequence ID" value="KAK8731054.1"/>
    <property type="molecule type" value="Genomic_DNA"/>
</dbReference>
<feature type="compositionally biased region" description="Pro residues" evidence="1">
    <location>
        <begin position="1"/>
        <end position="11"/>
    </location>
</feature>
<proteinExistence type="predicted"/>
<organism evidence="2 3">
    <name type="scientific">Cherax quadricarinatus</name>
    <name type="common">Australian red claw crayfish</name>
    <dbReference type="NCBI Taxonomy" id="27406"/>
    <lineage>
        <taxon>Eukaryota</taxon>
        <taxon>Metazoa</taxon>
        <taxon>Ecdysozoa</taxon>
        <taxon>Arthropoda</taxon>
        <taxon>Crustacea</taxon>
        <taxon>Multicrustacea</taxon>
        <taxon>Malacostraca</taxon>
        <taxon>Eumalacostraca</taxon>
        <taxon>Eucarida</taxon>
        <taxon>Decapoda</taxon>
        <taxon>Pleocyemata</taxon>
        <taxon>Astacidea</taxon>
        <taxon>Parastacoidea</taxon>
        <taxon>Parastacidae</taxon>
        <taxon>Cherax</taxon>
    </lineage>
</organism>
<accession>A0AAW0WZ67</accession>
<reference evidence="2 3" key="1">
    <citation type="journal article" date="2024" name="BMC Genomics">
        <title>Genome assembly of redclaw crayfish (Cherax quadricarinatus) provides insights into its immune adaptation and hypoxia tolerance.</title>
        <authorList>
            <person name="Liu Z."/>
            <person name="Zheng J."/>
            <person name="Li H."/>
            <person name="Fang K."/>
            <person name="Wang S."/>
            <person name="He J."/>
            <person name="Zhou D."/>
            <person name="Weng S."/>
            <person name="Chi M."/>
            <person name="Gu Z."/>
            <person name="He J."/>
            <person name="Li F."/>
            <person name="Wang M."/>
        </authorList>
    </citation>
    <scope>NUCLEOTIDE SEQUENCE [LARGE SCALE GENOMIC DNA]</scope>
    <source>
        <strain evidence="2">ZL_2023a</strain>
    </source>
</reference>